<organism evidence="2 3">
    <name type="scientific">Methylovulum psychrotolerans</name>
    <dbReference type="NCBI Taxonomy" id="1704499"/>
    <lineage>
        <taxon>Bacteria</taxon>
        <taxon>Pseudomonadati</taxon>
        <taxon>Pseudomonadota</taxon>
        <taxon>Gammaproteobacteria</taxon>
        <taxon>Methylococcales</taxon>
        <taxon>Methylococcaceae</taxon>
        <taxon>Methylovulum</taxon>
    </lineage>
</organism>
<reference evidence="2 3" key="1">
    <citation type="submission" date="2017-06" db="EMBL/GenBank/DDBJ databases">
        <title>Genome Sequencing of the methanotroph Methylovulum psychrotolerants str. HV10-M2 isolated from a high-altitude environment.</title>
        <authorList>
            <person name="Mateos-Rivera A."/>
        </authorList>
    </citation>
    <scope>NUCLEOTIDE SEQUENCE [LARGE SCALE GENOMIC DNA]</scope>
    <source>
        <strain evidence="2 3">HV10_M2</strain>
    </source>
</reference>
<keyword evidence="1" id="KW-0812">Transmembrane</keyword>
<keyword evidence="1" id="KW-0472">Membrane</keyword>
<evidence type="ECO:0000256" key="1">
    <source>
        <dbReference type="SAM" id="Phobius"/>
    </source>
</evidence>
<dbReference type="Proteomes" id="UP000197019">
    <property type="component" value="Chromosome"/>
</dbReference>
<keyword evidence="3" id="KW-1185">Reference proteome</keyword>
<name>A0A1Z4C0M3_9GAMM</name>
<gene>
    <name evidence="2" type="ORF">CEK71_13950</name>
</gene>
<keyword evidence="1" id="KW-1133">Transmembrane helix</keyword>
<dbReference type="KEGG" id="mpsy:CEK71_13950"/>
<dbReference type="AlphaFoldDB" id="A0A1Z4C0M3"/>
<protein>
    <submittedName>
        <fullName evidence="2">Uncharacterized protein</fullName>
    </submittedName>
</protein>
<proteinExistence type="predicted"/>
<dbReference type="EMBL" id="CP022129">
    <property type="protein sequence ID" value="ASF47088.1"/>
    <property type="molecule type" value="Genomic_DNA"/>
</dbReference>
<accession>A0A1Z4C0M3</accession>
<feature type="transmembrane region" description="Helical" evidence="1">
    <location>
        <begin position="60"/>
        <end position="80"/>
    </location>
</feature>
<sequence length="190" mass="20775">MAVKNGIYVRQRTDTAGGFSLSSVQTYTTKPYLAKLGIDRIPVLFLSLEKLMKTSATTTTHLIVGSCFALALAIIIFSTAQAETVAVTGSNAAPEPKMMEHCQAMQAQKQKLLDDIKVQDTELTELLAKMNTAPDAKKVGLLAALVTRMIEQRIAMDARKAKMEDMLMQHVQMGKDAMAQDPMPKATDKK</sequence>
<evidence type="ECO:0000313" key="3">
    <source>
        <dbReference type="Proteomes" id="UP000197019"/>
    </source>
</evidence>
<evidence type="ECO:0000313" key="2">
    <source>
        <dbReference type="EMBL" id="ASF47088.1"/>
    </source>
</evidence>